<comment type="subcellular location">
    <subcellularLocation>
        <location evidence="1">Membrane</location>
        <topology evidence="1">Multi-pass membrane protein</topology>
    </subcellularLocation>
</comment>
<protein>
    <recommendedName>
        <fullName evidence="16">CDP-alcohol phosphatidyltransferase family protein</fullName>
    </recommendedName>
</protein>
<evidence type="ECO:0008006" key="16">
    <source>
        <dbReference type="Google" id="ProtNLM"/>
    </source>
</evidence>
<dbReference type="PROSITE" id="PS00379">
    <property type="entry name" value="CDP_ALCOHOL_P_TRANSF"/>
    <property type="match status" value="1"/>
</dbReference>
<evidence type="ECO:0000256" key="3">
    <source>
        <dbReference type="ARBA" id="ARBA00022516"/>
    </source>
</evidence>
<evidence type="ECO:0000256" key="1">
    <source>
        <dbReference type="ARBA" id="ARBA00004141"/>
    </source>
</evidence>
<feature type="compositionally biased region" description="Low complexity" evidence="12">
    <location>
        <begin position="233"/>
        <end position="249"/>
    </location>
</feature>
<comment type="similarity">
    <text evidence="2 11">Belongs to the CDP-alcohol phosphatidyltransferase class-I family.</text>
</comment>
<evidence type="ECO:0000256" key="9">
    <source>
        <dbReference type="ARBA" id="ARBA00023209"/>
    </source>
</evidence>
<dbReference type="Pfam" id="PF01066">
    <property type="entry name" value="CDP-OH_P_transf"/>
    <property type="match status" value="1"/>
</dbReference>
<evidence type="ECO:0000256" key="2">
    <source>
        <dbReference type="ARBA" id="ARBA00010441"/>
    </source>
</evidence>
<evidence type="ECO:0000256" key="12">
    <source>
        <dbReference type="SAM" id="MobiDB-lite"/>
    </source>
</evidence>
<accession>A0A9W6Q2Q0</accession>
<evidence type="ECO:0000256" key="8">
    <source>
        <dbReference type="ARBA" id="ARBA00023136"/>
    </source>
</evidence>
<keyword evidence="10" id="KW-1208">Phospholipid metabolism</keyword>
<keyword evidence="15" id="KW-1185">Reference proteome</keyword>
<evidence type="ECO:0000256" key="13">
    <source>
        <dbReference type="SAM" id="Phobius"/>
    </source>
</evidence>
<proteinExistence type="inferred from homology"/>
<dbReference type="GO" id="GO:0016780">
    <property type="term" value="F:phosphotransferase activity, for other substituted phosphate groups"/>
    <property type="evidence" value="ECO:0007669"/>
    <property type="project" value="InterPro"/>
</dbReference>
<feature type="transmembrane region" description="Helical" evidence="13">
    <location>
        <begin position="154"/>
        <end position="176"/>
    </location>
</feature>
<evidence type="ECO:0000256" key="5">
    <source>
        <dbReference type="ARBA" id="ARBA00022692"/>
    </source>
</evidence>
<comment type="caution">
    <text evidence="14">The sequence shown here is derived from an EMBL/GenBank/DDBJ whole genome shotgun (WGS) entry which is preliminary data.</text>
</comment>
<evidence type="ECO:0000313" key="14">
    <source>
        <dbReference type="EMBL" id="GLW67431.1"/>
    </source>
</evidence>
<dbReference type="Proteomes" id="UP001165124">
    <property type="component" value="Unassembled WGS sequence"/>
</dbReference>
<evidence type="ECO:0000256" key="7">
    <source>
        <dbReference type="ARBA" id="ARBA00023098"/>
    </source>
</evidence>
<dbReference type="PANTHER" id="PTHR14269:SF62">
    <property type="entry name" value="CDP-DIACYLGLYCEROL--GLYCEROL-3-PHOSPHATE 3-PHOSPHATIDYLTRANSFERASE 1, CHLOROPLASTIC"/>
    <property type="match status" value="1"/>
</dbReference>
<dbReference type="RefSeq" id="WP_227023413.1">
    <property type="nucleotide sequence ID" value="NZ_BSRZ01000023.1"/>
</dbReference>
<dbReference type="InterPro" id="IPR043130">
    <property type="entry name" value="CDP-OH_PTrfase_TM_dom"/>
</dbReference>
<keyword evidence="9" id="KW-0594">Phospholipid biosynthesis</keyword>
<dbReference type="AlphaFoldDB" id="A0A9W6Q2Q0"/>
<dbReference type="PANTHER" id="PTHR14269">
    <property type="entry name" value="CDP-DIACYLGLYCEROL--GLYCEROL-3-PHOSPHATE 3-PHOSPHATIDYLTRANSFERASE-RELATED"/>
    <property type="match status" value="1"/>
</dbReference>
<dbReference type="InterPro" id="IPR050324">
    <property type="entry name" value="CDP-alcohol_PTase-I"/>
</dbReference>
<evidence type="ECO:0000256" key="4">
    <source>
        <dbReference type="ARBA" id="ARBA00022679"/>
    </source>
</evidence>
<evidence type="ECO:0000313" key="15">
    <source>
        <dbReference type="Proteomes" id="UP001165124"/>
    </source>
</evidence>
<dbReference type="GO" id="GO:0016020">
    <property type="term" value="C:membrane"/>
    <property type="evidence" value="ECO:0007669"/>
    <property type="project" value="UniProtKB-SubCell"/>
</dbReference>
<keyword evidence="3" id="KW-0444">Lipid biosynthesis</keyword>
<keyword evidence="5 13" id="KW-0812">Transmembrane</keyword>
<feature type="transmembrane region" description="Helical" evidence="13">
    <location>
        <begin position="123"/>
        <end position="142"/>
    </location>
</feature>
<dbReference type="InterPro" id="IPR000462">
    <property type="entry name" value="CDP-OH_P_trans"/>
</dbReference>
<keyword evidence="4 11" id="KW-0808">Transferase</keyword>
<gene>
    <name evidence="14" type="ORF">Arub01_56740</name>
</gene>
<evidence type="ECO:0000256" key="10">
    <source>
        <dbReference type="ARBA" id="ARBA00023264"/>
    </source>
</evidence>
<dbReference type="GO" id="GO:0046474">
    <property type="term" value="P:glycerophospholipid biosynthetic process"/>
    <property type="evidence" value="ECO:0007669"/>
    <property type="project" value="TreeGrafter"/>
</dbReference>
<keyword evidence="8 13" id="KW-0472">Membrane</keyword>
<evidence type="ECO:0000256" key="11">
    <source>
        <dbReference type="RuleBase" id="RU003750"/>
    </source>
</evidence>
<keyword evidence="6 13" id="KW-1133">Transmembrane helix</keyword>
<dbReference type="EMBL" id="BSRZ01000023">
    <property type="protein sequence ID" value="GLW67431.1"/>
    <property type="molecule type" value="Genomic_DNA"/>
</dbReference>
<feature type="region of interest" description="Disordered" evidence="12">
    <location>
        <begin position="188"/>
        <end position="258"/>
    </location>
</feature>
<sequence>MSGRIWTVPNLLSFARLVGVPVFLWLVLAGSDWWALGVLVFAGLSDWLDGRLARTLNQTSRLGMVLDPAADRLYILATLVGLTVREVIPLWLVVLLVGREIAITPIVPLLRRLGYGGTLPVHFVGKAATLCLLYAFPLLLLGDHDGDVAAVAKVVGWCFAIWGTALYWWAAVLYWWQTYQLFQAERAGDAPGADPPQGGGEGTAGTPAENAADGGGPTGGQTTGRDRPEEAPGDASGAPPSAGEQSSSGGQEGAETSP</sequence>
<dbReference type="InterPro" id="IPR048254">
    <property type="entry name" value="CDP_ALCOHOL_P_TRANSF_CS"/>
</dbReference>
<dbReference type="Gene3D" id="1.20.120.1760">
    <property type="match status" value="1"/>
</dbReference>
<evidence type="ECO:0000256" key="6">
    <source>
        <dbReference type="ARBA" id="ARBA00022989"/>
    </source>
</evidence>
<organism evidence="14 15">
    <name type="scientific">Actinomadura rubrobrunea</name>
    <dbReference type="NCBI Taxonomy" id="115335"/>
    <lineage>
        <taxon>Bacteria</taxon>
        <taxon>Bacillati</taxon>
        <taxon>Actinomycetota</taxon>
        <taxon>Actinomycetes</taxon>
        <taxon>Streptosporangiales</taxon>
        <taxon>Thermomonosporaceae</taxon>
        <taxon>Actinomadura</taxon>
    </lineage>
</organism>
<name>A0A9W6Q2Q0_9ACTN</name>
<keyword evidence="7" id="KW-0443">Lipid metabolism</keyword>
<reference evidence="14" key="1">
    <citation type="submission" date="2023-02" db="EMBL/GenBank/DDBJ databases">
        <title>Actinomadura rubrobrunea NBRC 14622.</title>
        <authorList>
            <person name="Ichikawa N."/>
            <person name="Sato H."/>
            <person name="Tonouchi N."/>
        </authorList>
    </citation>
    <scope>NUCLEOTIDE SEQUENCE</scope>
    <source>
        <strain evidence="14">NBRC 14622</strain>
    </source>
</reference>
<feature type="transmembrane region" description="Helical" evidence="13">
    <location>
        <begin position="22"/>
        <end position="44"/>
    </location>
</feature>
<feature type="compositionally biased region" description="Gly residues" evidence="12">
    <location>
        <begin position="213"/>
        <end position="222"/>
    </location>
</feature>